<dbReference type="Proteomes" id="UP001474421">
    <property type="component" value="Unassembled WGS sequence"/>
</dbReference>
<dbReference type="EMBL" id="JAOTOJ010000004">
    <property type="protein sequence ID" value="KAK9401987.1"/>
    <property type="molecule type" value="Genomic_DNA"/>
</dbReference>
<name>A0AAW1BJJ5_CROAD</name>
<reference evidence="2 3" key="1">
    <citation type="journal article" date="2024" name="Proc. Natl. Acad. Sci. U.S.A.">
        <title>The genetic regulatory architecture and epigenomic basis for age-related changes in rattlesnake venom.</title>
        <authorList>
            <person name="Hogan M.P."/>
            <person name="Holding M.L."/>
            <person name="Nystrom G.S."/>
            <person name="Colston T.J."/>
            <person name="Bartlett D.A."/>
            <person name="Mason A.J."/>
            <person name="Ellsworth S.A."/>
            <person name="Rautsaw R.M."/>
            <person name="Lawrence K.C."/>
            <person name="Strickland J.L."/>
            <person name="He B."/>
            <person name="Fraser P."/>
            <person name="Margres M.J."/>
            <person name="Gilbert D.M."/>
            <person name="Gibbs H.L."/>
            <person name="Parkinson C.L."/>
            <person name="Rokyta D.R."/>
        </authorList>
    </citation>
    <scope>NUCLEOTIDE SEQUENCE [LARGE SCALE GENOMIC DNA]</scope>
    <source>
        <strain evidence="2">DRR0105</strain>
    </source>
</reference>
<evidence type="ECO:0000313" key="3">
    <source>
        <dbReference type="Proteomes" id="UP001474421"/>
    </source>
</evidence>
<evidence type="ECO:0000259" key="1">
    <source>
        <dbReference type="Pfam" id="PF03732"/>
    </source>
</evidence>
<accession>A0AAW1BJJ5</accession>
<dbReference type="Pfam" id="PF03732">
    <property type="entry name" value="Retrotrans_gag"/>
    <property type="match status" value="1"/>
</dbReference>
<dbReference type="AlphaFoldDB" id="A0AAW1BJJ5"/>
<feature type="domain" description="Retrotransposon gag" evidence="1">
    <location>
        <begin position="11"/>
        <end position="103"/>
    </location>
</feature>
<organism evidence="2 3">
    <name type="scientific">Crotalus adamanteus</name>
    <name type="common">Eastern diamondback rattlesnake</name>
    <dbReference type="NCBI Taxonomy" id="8729"/>
    <lineage>
        <taxon>Eukaryota</taxon>
        <taxon>Metazoa</taxon>
        <taxon>Chordata</taxon>
        <taxon>Craniata</taxon>
        <taxon>Vertebrata</taxon>
        <taxon>Euteleostomi</taxon>
        <taxon>Lepidosauria</taxon>
        <taxon>Squamata</taxon>
        <taxon>Bifurcata</taxon>
        <taxon>Unidentata</taxon>
        <taxon>Episquamata</taxon>
        <taxon>Toxicofera</taxon>
        <taxon>Serpentes</taxon>
        <taxon>Colubroidea</taxon>
        <taxon>Viperidae</taxon>
        <taxon>Crotalinae</taxon>
        <taxon>Crotalus</taxon>
    </lineage>
</organism>
<evidence type="ECO:0000313" key="2">
    <source>
        <dbReference type="EMBL" id="KAK9401987.1"/>
    </source>
</evidence>
<proteinExistence type="predicted"/>
<gene>
    <name evidence="2" type="ORF">NXF25_010343</name>
</gene>
<comment type="caution">
    <text evidence="2">The sequence shown here is derived from an EMBL/GenBank/DDBJ whole genome shotgun (WGS) entry which is preliminary data.</text>
</comment>
<protein>
    <recommendedName>
        <fullName evidence="1">Retrotransposon gag domain-containing protein</fullName>
    </recommendedName>
</protein>
<sequence length="103" mass="12021">MHLDNRTWVNVITSNLKRNAAGWLVSLHDKGALDMQDLDAFMQALQDSSKDPTAAWHAETCMRTLWQGKWLVAEYIQDFRSLVAHLRDRPECMLFYHFQEGLN</sequence>
<dbReference type="InterPro" id="IPR005162">
    <property type="entry name" value="Retrotrans_gag_dom"/>
</dbReference>
<keyword evidence="3" id="KW-1185">Reference proteome</keyword>